<comment type="caution">
    <text evidence="3">The sequence shown here is derived from an EMBL/GenBank/DDBJ whole genome shotgun (WGS) entry which is preliminary data.</text>
</comment>
<evidence type="ECO:0000313" key="3">
    <source>
        <dbReference type="EMBL" id="KAK8968061.1"/>
    </source>
</evidence>
<dbReference type="PRINTS" id="PR00622">
    <property type="entry name" value="HISTONEH3"/>
</dbReference>
<reference evidence="3 4" key="1">
    <citation type="journal article" date="2022" name="Nat. Plants">
        <title>Genomes of leafy and leafless Platanthera orchids illuminate the evolution of mycoheterotrophy.</title>
        <authorList>
            <person name="Li M.H."/>
            <person name="Liu K.W."/>
            <person name="Li Z."/>
            <person name="Lu H.C."/>
            <person name="Ye Q.L."/>
            <person name="Zhang D."/>
            <person name="Wang J.Y."/>
            <person name="Li Y.F."/>
            <person name="Zhong Z.M."/>
            <person name="Liu X."/>
            <person name="Yu X."/>
            <person name="Liu D.K."/>
            <person name="Tu X.D."/>
            <person name="Liu B."/>
            <person name="Hao Y."/>
            <person name="Liao X.Y."/>
            <person name="Jiang Y.T."/>
            <person name="Sun W.H."/>
            <person name="Chen J."/>
            <person name="Chen Y.Q."/>
            <person name="Ai Y."/>
            <person name="Zhai J.W."/>
            <person name="Wu S.S."/>
            <person name="Zhou Z."/>
            <person name="Hsiao Y.Y."/>
            <person name="Wu W.L."/>
            <person name="Chen Y.Y."/>
            <person name="Lin Y.F."/>
            <person name="Hsu J.L."/>
            <person name="Li C.Y."/>
            <person name="Wang Z.W."/>
            <person name="Zhao X."/>
            <person name="Zhong W.Y."/>
            <person name="Ma X.K."/>
            <person name="Ma L."/>
            <person name="Huang J."/>
            <person name="Chen G.Z."/>
            <person name="Huang M.Z."/>
            <person name="Huang L."/>
            <person name="Peng D.H."/>
            <person name="Luo Y.B."/>
            <person name="Zou S.Q."/>
            <person name="Chen S.P."/>
            <person name="Lan S."/>
            <person name="Tsai W.C."/>
            <person name="Van de Peer Y."/>
            <person name="Liu Z.J."/>
        </authorList>
    </citation>
    <scope>NUCLEOTIDE SEQUENCE [LARGE SCALE GENOMIC DNA]</scope>
    <source>
        <strain evidence="3">Lor288</strain>
    </source>
</reference>
<dbReference type="Pfam" id="PF00125">
    <property type="entry name" value="Histone"/>
    <property type="match status" value="1"/>
</dbReference>
<dbReference type="CDD" id="cd22911">
    <property type="entry name" value="HFD_H3"/>
    <property type="match status" value="1"/>
</dbReference>
<gene>
    <name evidence="3" type="primary">YAH3</name>
    <name evidence="3" type="ORF">KSP40_PGU002741</name>
</gene>
<feature type="domain" description="Core Histone H2A/H2B/H3" evidence="2">
    <location>
        <begin position="5"/>
        <end position="67"/>
    </location>
</feature>
<organism evidence="3 4">
    <name type="scientific">Platanthera guangdongensis</name>
    <dbReference type="NCBI Taxonomy" id="2320717"/>
    <lineage>
        <taxon>Eukaryota</taxon>
        <taxon>Viridiplantae</taxon>
        <taxon>Streptophyta</taxon>
        <taxon>Embryophyta</taxon>
        <taxon>Tracheophyta</taxon>
        <taxon>Spermatophyta</taxon>
        <taxon>Magnoliopsida</taxon>
        <taxon>Liliopsida</taxon>
        <taxon>Asparagales</taxon>
        <taxon>Orchidaceae</taxon>
        <taxon>Orchidoideae</taxon>
        <taxon>Orchideae</taxon>
        <taxon>Orchidinae</taxon>
        <taxon>Platanthera</taxon>
    </lineage>
</organism>
<dbReference type="Proteomes" id="UP001412067">
    <property type="component" value="Unassembled WGS sequence"/>
</dbReference>
<name>A0ABR2MXB8_9ASPA</name>
<keyword evidence="4" id="KW-1185">Reference proteome</keyword>
<protein>
    <submittedName>
        <fullName evidence="3">Histone H3.2</fullName>
    </submittedName>
</protein>
<evidence type="ECO:0000259" key="2">
    <source>
        <dbReference type="Pfam" id="PF00125"/>
    </source>
</evidence>
<evidence type="ECO:0000313" key="4">
    <source>
        <dbReference type="Proteomes" id="UP001412067"/>
    </source>
</evidence>
<comment type="similarity">
    <text evidence="1">Belongs to the histone H3 family.</text>
</comment>
<dbReference type="InterPro" id="IPR007125">
    <property type="entry name" value="H2A/H2B/H3"/>
</dbReference>
<sequence>MEREYRLVRKIAQDFKTDLRFQSTAVTALQEASESYLVGLFEVTNLCTIHAKMVTIMPKDIQLARQIRDEVEEEKECWWWKELLLVVEERLCNGPGPSHGNPLAPPAYQGPDPGPPLILIFLVHKVNRKIS</sequence>
<evidence type="ECO:0000256" key="1">
    <source>
        <dbReference type="ARBA" id="ARBA00010343"/>
    </source>
</evidence>
<proteinExistence type="inferred from homology"/>
<dbReference type="PANTHER" id="PTHR11426">
    <property type="entry name" value="HISTONE H3"/>
    <property type="match status" value="1"/>
</dbReference>
<dbReference type="SUPFAM" id="SSF47113">
    <property type="entry name" value="Histone-fold"/>
    <property type="match status" value="1"/>
</dbReference>
<dbReference type="InterPro" id="IPR009072">
    <property type="entry name" value="Histone-fold"/>
</dbReference>
<accession>A0ABR2MXB8</accession>
<dbReference type="SMART" id="SM00428">
    <property type="entry name" value="H3"/>
    <property type="match status" value="1"/>
</dbReference>
<dbReference type="Gene3D" id="1.10.20.10">
    <property type="entry name" value="Histone, subunit A"/>
    <property type="match status" value="1"/>
</dbReference>
<dbReference type="EMBL" id="JBBWWR010000004">
    <property type="protein sequence ID" value="KAK8968061.1"/>
    <property type="molecule type" value="Genomic_DNA"/>
</dbReference>
<dbReference type="InterPro" id="IPR000164">
    <property type="entry name" value="Histone_H3/CENP-A"/>
</dbReference>